<reference evidence="1" key="1">
    <citation type="submission" date="2019-11" db="EMBL/GenBank/DDBJ databases">
        <authorList>
            <person name="Feng L."/>
        </authorList>
    </citation>
    <scope>NUCLEOTIDE SEQUENCE</scope>
    <source>
        <strain evidence="1">RgnavusLFYP19</strain>
    </source>
</reference>
<sequence length="51" mass="5831">MTRGFPDICFDTDIRGSFFIFGISAVIDKRIIEKLRNYVKIMNETSSISIA</sequence>
<protein>
    <submittedName>
        <fullName evidence="1">Uncharacterized protein</fullName>
    </submittedName>
</protein>
<gene>
    <name evidence="1" type="ORF">RGLFYP19_00666</name>
</gene>
<dbReference type="AlphaFoldDB" id="A0A6N2ZGU0"/>
<accession>A0A6N2ZGU0</accession>
<organism evidence="1">
    <name type="scientific">Mediterraneibacter gnavus</name>
    <name type="common">Ruminococcus gnavus</name>
    <dbReference type="NCBI Taxonomy" id="33038"/>
    <lineage>
        <taxon>Bacteria</taxon>
        <taxon>Bacillati</taxon>
        <taxon>Bacillota</taxon>
        <taxon>Clostridia</taxon>
        <taxon>Lachnospirales</taxon>
        <taxon>Lachnospiraceae</taxon>
        <taxon>Mediterraneibacter</taxon>
    </lineage>
</organism>
<dbReference type="EMBL" id="CACRUK010000008">
    <property type="protein sequence ID" value="VYT77218.1"/>
    <property type="molecule type" value="Genomic_DNA"/>
</dbReference>
<proteinExistence type="predicted"/>
<evidence type="ECO:0000313" key="1">
    <source>
        <dbReference type="EMBL" id="VYT77218.1"/>
    </source>
</evidence>
<name>A0A6N2ZGU0_MEDGN</name>